<keyword evidence="2" id="KW-1185">Reference proteome</keyword>
<dbReference type="OrthoDB" id="9803207at2"/>
<comment type="caution">
    <text evidence="1">The sequence shown here is derived from an EMBL/GenBank/DDBJ whole genome shotgun (WGS) entry which is preliminary data.</text>
</comment>
<evidence type="ECO:0000313" key="1">
    <source>
        <dbReference type="EMBL" id="RNL83730.1"/>
    </source>
</evidence>
<dbReference type="AlphaFoldDB" id="A0A3N0E7G9"/>
<dbReference type="Pfam" id="PF11236">
    <property type="entry name" value="DUF3037"/>
    <property type="match status" value="1"/>
</dbReference>
<dbReference type="EMBL" id="RJTM01000102">
    <property type="protein sequence ID" value="RNL83730.1"/>
    <property type="molecule type" value="Genomic_DNA"/>
</dbReference>
<sequence>MREMLLYEYAVIRLVPKVEREEFLNVGVILYCKQQAFLKTLYHINEEKLKCFACETAVEQLRENLESFDKISRGSKDGGPIARLDLASRFRWLTAMRSSVIQTSRPHPGFSSDPEETLQRLFEELVL</sequence>
<accession>A0A3N0E7G9</accession>
<gene>
    <name evidence="1" type="ORF">ED312_14720</name>
</gene>
<evidence type="ECO:0000313" key="2">
    <source>
        <dbReference type="Proteomes" id="UP000267469"/>
    </source>
</evidence>
<dbReference type="RefSeq" id="WP_123216780.1">
    <property type="nucleotide sequence ID" value="NZ_RJTM01000102.1"/>
</dbReference>
<name>A0A3N0E7G9_SINP1</name>
<proteinExistence type="predicted"/>
<dbReference type="InterPro" id="IPR021398">
    <property type="entry name" value="DUF3037"/>
</dbReference>
<dbReference type="Proteomes" id="UP000267469">
    <property type="component" value="Unassembled WGS sequence"/>
</dbReference>
<protein>
    <submittedName>
        <fullName evidence="1">DUF3037 domain-containing protein</fullName>
    </submittedName>
</protein>
<reference evidence="1 2" key="1">
    <citation type="submission" date="2018-10" db="EMBL/GenBank/DDBJ databases">
        <title>Sinomicrobium pectinilyticum sp. nov., a pectinase-producing bacterium isolated from alkaline and saline soil, and emended description of the genus Sinomicrobium.</title>
        <authorList>
            <person name="Cheng B."/>
            <person name="Li C."/>
            <person name="Lai Q."/>
            <person name="Du M."/>
            <person name="Shao Z."/>
            <person name="Xu P."/>
            <person name="Yang C."/>
        </authorList>
    </citation>
    <scope>NUCLEOTIDE SEQUENCE [LARGE SCALE GENOMIC DNA]</scope>
    <source>
        <strain evidence="1 2">5DNS001</strain>
    </source>
</reference>
<organism evidence="1 2">
    <name type="scientific">Sinomicrobium pectinilyticum</name>
    <dbReference type="NCBI Taxonomy" id="1084421"/>
    <lineage>
        <taxon>Bacteria</taxon>
        <taxon>Pseudomonadati</taxon>
        <taxon>Bacteroidota</taxon>
        <taxon>Flavobacteriia</taxon>
        <taxon>Flavobacteriales</taxon>
        <taxon>Flavobacteriaceae</taxon>
        <taxon>Sinomicrobium</taxon>
    </lineage>
</organism>